<evidence type="ECO:0000313" key="2">
    <source>
        <dbReference type="Proteomes" id="UP001154078"/>
    </source>
</evidence>
<keyword evidence="2" id="KW-1185">Reference proteome</keyword>
<sequence length="219" mass="25003">MPFASRRASNYSREEMQYFPPMINESYLRHTAEPNALAANSRRTPLVTVAGLELEIDGNTFQGGKARLKCVATVFNLYKKELEQVLEEERPHPRPSSVLGTRDSASGRNYVIDKIKLAGNYDKETCRERESSAALEAAKESRLWKFHIKPKPRARDIKWIRARETGDLLHASNKECLRKFYYIGALKIKIFNILTSALSEPLPKRPQALRLKVPCVTDL</sequence>
<reference evidence="1" key="1">
    <citation type="submission" date="2021-12" db="EMBL/GenBank/DDBJ databases">
        <authorList>
            <person name="King R."/>
        </authorList>
    </citation>
    <scope>NUCLEOTIDE SEQUENCE</scope>
</reference>
<dbReference type="EMBL" id="OV121137">
    <property type="protein sequence ID" value="CAH0559287.1"/>
    <property type="molecule type" value="Genomic_DNA"/>
</dbReference>
<dbReference type="OrthoDB" id="6343941at2759"/>
<evidence type="ECO:0000313" key="1">
    <source>
        <dbReference type="EMBL" id="CAH0559287.1"/>
    </source>
</evidence>
<protein>
    <submittedName>
        <fullName evidence="1">Uncharacterized protein</fullName>
    </submittedName>
</protein>
<dbReference type="AlphaFoldDB" id="A0A9P0BBB8"/>
<dbReference type="Proteomes" id="UP001154078">
    <property type="component" value="Chromosome 6"/>
</dbReference>
<name>A0A9P0BBB8_BRAAE</name>
<organism evidence="1 2">
    <name type="scientific">Brassicogethes aeneus</name>
    <name type="common">Rape pollen beetle</name>
    <name type="synonym">Meligethes aeneus</name>
    <dbReference type="NCBI Taxonomy" id="1431903"/>
    <lineage>
        <taxon>Eukaryota</taxon>
        <taxon>Metazoa</taxon>
        <taxon>Ecdysozoa</taxon>
        <taxon>Arthropoda</taxon>
        <taxon>Hexapoda</taxon>
        <taxon>Insecta</taxon>
        <taxon>Pterygota</taxon>
        <taxon>Neoptera</taxon>
        <taxon>Endopterygota</taxon>
        <taxon>Coleoptera</taxon>
        <taxon>Polyphaga</taxon>
        <taxon>Cucujiformia</taxon>
        <taxon>Nitidulidae</taxon>
        <taxon>Meligethinae</taxon>
        <taxon>Brassicogethes</taxon>
    </lineage>
</organism>
<proteinExistence type="predicted"/>
<gene>
    <name evidence="1" type="ORF">MELIAE_LOCUS9403</name>
</gene>
<accession>A0A9P0BBB8</accession>